<proteinExistence type="predicted"/>
<evidence type="ECO:0000313" key="2">
    <source>
        <dbReference type="EMBL" id="JAP55136.1"/>
    </source>
</evidence>
<name>A0A0X3Q756_SCHSO</name>
<organism evidence="2">
    <name type="scientific">Schistocephalus solidus</name>
    <name type="common">Tapeworm</name>
    <dbReference type="NCBI Taxonomy" id="70667"/>
    <lineage>
        <taxon>Eukaryota</taxon>
        <taxon>Metazoa</taxon>
        <taxon>Spiralia</taxon>
        <taxon>Lophotrochozoa</taxon>
        <taxon>Platyhelminthes</taxon>
        <taxon>Cestoda</taxon>
        <taxon>Eucestoda</taxon>
        <taxon>Diphyllobothriidea</taxon>
        <taxon>Diphyllobothriidae</taxon>
        <taxon>Schistocephalus</taxon>
    </lineage>
</organism>
<protein>
    <submittedName>
        <fullName evidence="2">Uncharacterized protein</fullName>
    </submittedName>
</protein>
<accession>A0A0X3Q756</accession>
<dbReference type="AlphaFoldDB" id="A0A0X3Q756"/>
<reference evidence="2" key="1">
    <citation type="submission" date="2016-01" db="EMBL/GenBank/DDBJ databases">
        <title>Reference transcriptome for the parasite Schistocephalus solidus: insights into the molecular evolution of parasitism.</title>
        <authorList>
            <person name="Hebert F.O."/>
            <person name="Grambauer S."/>
            <person name="Barber I."/>
            <person name="Landry C.R."/>
            <person name="Aubin-Horth N."/>
        </authorList>
    </citation>
    <scope>NUCLEOTIDE SEQUENCE</scope>
</reference>
<feature type="signal peptide" evidence="1">
    <location>
        <begin position="1"/>
        <end position="21"/>
    </location>
</feature>
<keyword evidence="1" id="KW-0732">Signal</keyword>
<dbReference type="EMBL" id="GEEE01008089">
    <property type="protein sequence ID" value="JAP55136.1"/>
    <property type="molecule type" value="Transcribed_RNA"/>
</dbReference>
<sequence length="231" mass="26416">MATQGLMSLAIWFINAAFASAQMDIIIQTHKLKKDSDFEFATFVPNFSDVTAEWTHARGTSENPCVAPQPCVQFYPIKTSFRIFGKPDSLPAALIITPQKPNLPTIALMLMQDTEWFPVVPGVQIHRFIQFNDDVSESWIFEFDEDIKDIMVWGAIATFSVDAPRNYMKLEVPYDNHKLMRVTGRMENKYLAVTVGNYDLGERTFTFIPSERAGILRNPSHFLKWPKRFVG</sequence>
<gene>
    <name evidence="2" type="ORF">TR165718</name>
</gene>
<evidence type="ECO:0000256" key="1">
    <source>
        <dbReference type="SAM" id="SignalP"/>
    </source>
</evidence>
<feature type="chain" id="PRO_5007051496" evidence="1">
    <location>
        <begin position="22"/>
        <end position="231"/>
    </location>
</feature>